<keyword evidence="2 3" id="KW-0175">Coiled coil</keyword>
<name>A0A8D0T3P8_PIG</name>
<evidence type="ECO:0000256" key="1">
    <source>
        <dbReference type="ARBA" id="ARBA00005702"/>
    </source>
</evidence>
<accession>A0A8D0T3P8</accession>
<feature type="region of interest" description="Disordered" evidence="4">
    <location>
        <begin position="178"/>
        <end position="198"/>
    </location>
</feature>
<dbReference type="InterPro" id="IPR007327">
    <property type="entry name" value="TPD52"/>
</dbReference>
<dbReference type="PANTHER" id="PTHR19307">
    <property type="entry name" value="TUMOR PROTEIN D52"/>
    <property type="match status" value="1"/>
</dbReference>
<evidence type="ECO:0000256" key="2">
    <source>
        <dbReference type="ARBA" id="ARBA00023054"/>
    </source>
</evidence>
<evidence type="ECO:0000313" key="6">
    <source>
        <dbReference type="Proteomes" id="UP000694727"/>
    </source>
</evidence>
<dbReference type="Proteomes" id="UP000694727">
    <property type="component" value="Unplaced"/>
</dbReference>
<protein>
    <recommendedName>
        <fullName evidence="7">TPD52 like 2</fullName>
    </recommendedName>
</protein>
<evidence type="ECO:0000256" key="3">
    <source>
        <dbReference type="SAM" id="Coils"/>
    </source>
</evidence>
<feature type="region of interest" description="Disordered" evidence="4">
    <location>
        <begin position="141"/>
        <end position="166"/>
    </location>
</feature>
<proteinExistence type="inferred from homology"/>
<sequence>MDSAGQDINLNSPNKGLLSDSMTDVPVDTAVAAQTPVEGLTEAEAEELRAELAKVEEEIVTLRQVLAAKERHCGELRRKLGLSALEGLRQNLSRSWQDVQGSSAYMKTSEKLGEWNEKVTQSDLNSATFKSFEDRVGTIKVTGPSSSSPAGPDIVGSHMQSGSPGTCAVSTATVPCSPTARRGGWRSPGGAQQQPHKWLPGRLPSPVLRFCCVVVARVSQKPSCLLGLALWGRLFSLPDSLGRCPACGPGGWPLPFLLRKRLCRSDALTSRRGPGLRQARGLHLTSSCLGLSL</sequence>
<feature type="coiled-coil region" evidence="3">
    <location>
        <begin position="38"/>
        <end position="72"/>
    </location>
</feature>
<dbReference type="Ensembl" id="ENSSSCT00025093657.1">
    <property type="protein sequence ID" value="ENSSSCP00025041091.1"/>
    <property type="gene ID" value="ENSSSCG00025067607.1"/>
</dbReference>
<dbReference type="Pfam" id="PF04201">
    <property type="entry name" value="TPD52"/>
    <property type="match status" value="1"/>
</dbReference>
<feature type="compositionally biased region" description="Polar residues" evidence="4">
    <location>
        <begin position="1"/>
        <end position="14"/>
    </location>
</feature>
<evidence type="ECO:0000256" key="4">
    <source>
        <dbReference type="SAM" id="MobiDB-lite"/>
    </source>
</evidence>
<feature type="region of interest" description="Disordered" evidence="4">
    <location>
        <begin position="1"/>
        <end position="21"/>
    </location>
</feature>
<organism evidence="5 6">
    <name type="scientific">Sus scrofa</name>
    <name type="common">Pig</name>
    <dbReference type="NCBI Taxonomy" id="9823"/>
    <lineage>
        <taxon>Eukaryota</taxon>
        <taxon>Metazoa</taxon>
        <taxon>Chordata</taxon>
        <taxon>Craniata</taxon>
        <taxon>Vertebrata</taxon>
        <taxon>Euteleostomi</taxon>
        <taxon>Mammalia</taxon>
        <taxon>Eutheria</taxon>
        <taxon>Laurasiatheria</taxon>
        <taxon>Artiodactyla</taxon>
        <taxon>Suina</taxon>
        <taxon>Suidae</taxon>
        <taxon>Sus</taxon>
    </lineage>
</organism>
<evidence type="ECO:0008006" key="7">
    <source>
        <dbReference type="Google" id="ProtNLM"/>
    </source>
</evidence>
<comment type="similarity">
    <text evidence="1">Belongs to the TPD52 family.</text>
</comment>
<reference evidence="5" key="1">
    <citation type="submission" date="2025-08" db="UniProtKB">
        <authorList>
            <consortium name="Ensembl"/>
        </authorList>
    </citation>
    <scope>IDENTIFICATION</scope>
</reference>
<dbReference type="PANTHER" id="PTHR19307:SF13">
    <property type="entry name" value="TUMOR PROTEIN D54"/>
    <property type="match status" value="1"/>
</dbReference>
<dbReference type="AlphaFoldDB" id="A0A8D0T3P8"/>
<evidence type="ECO:0000313" key="5">
    <source>
        <dbReference type="Ensembl" id="ENSSSCP00025041091.1"/>
    </source>
</evidence>